<name>Q814R2_BACCR</name>
<dbReference type="PATRIC" id="fig|226900.8.peg.5536"/>
<protein>
    <recommendedName>
        <fullName evidence="4">Group-specific protein</fullName>
    </recommendedName>
</protein>
<dbReference type="KEGG" id="bce:BC5360"/>
<reference evidence="2 3" key="1">
    <citation type="journal article" date="2003" name="Nature">
        <title>Genome sequence of Bacillus cereus and comparative analysis with Bacillus anthracis.</title>
        <authorList>
            <person name="Ivanova N."/>
            <person name="Sorokin A."/>
            <person name="Anderson I."/>
            <person name="Galleron N."/>
            <person name="Candelon B."/>
            <person name="Kapatral V."/>
            <person name="Bhattacharyya A."/>
            <person name="Reznik G."/>
            <person name="Mikhailova N."/>
            <person name="Lapidus A."/>
            <person name="Chu L."/>
            <person name="Mazur M."/>
            <person name="Goltsman E."/>
            <person name="Larsen N."/>
            <person name="D'Souza M."/>
            <person name="Walunas T."/>
            <person name="Grechkin Y."/>
            <person name="Pusch G."/>
            <person name="Haselkorn R."/>
            <person name="Fonstein M."/>
            <person name="Ehrlich S.D."/>
            <person name="Overbeek R."/>
            <person name="Kyrpides N."/>
        </authorList>
    </citation>
    <scope>NUCLEOTIDE SEQUENCE [LARGE SCALE GENOMIC DNA]</scope>
    <source>
        <strain evidence="3">ATCC 14579 / DSM 31 / CCUG 7414 / JCM 2152 / NBRC 15305 / NCIMB 9373 / NCTC 2599 / NRRL B-3711</strain>
    </source>
</reference>
<dbReference type="AlphaFoldDB" id="Q814R2"/>
<evidence type="ECO:0000313" key="3">
    <source>
        <dbReference type="Proteomes" id="UP000001417"/>
    </source>
</evidence>
<gene>
    <name evidence="2" type="ordered locus">BC_5360</name>
</gene>
<dbReference type="EMBL" id="AE016877">
    <property type="protein sequence ID" value="AAP12222.1"/>
    <property type="molecule type" value="Genomic_DNA"/>
</dbReference>
<sequence length="149" mass="16785">MKKMILAGALTLAGITGATAFIPETKVAAAAQEQSFTKFYSLQTGGSSEQEPIFLQKGQELTIHPNSKTPSYSVYDSNHNLIGRYSDGYGRIFTAKTDGNMYVQFHAPYVYYSPVSFSCYLYYSIKKRSFIGPLLFLLPIHFYESIFHF</sequence>
<accession>Q814R2</accession>
<evidence type="ECO:0000313" key="2">
    <source>
        <dbReference type="EMBL" id="AAP12222.1"/>
    </source>
</evidence>
<feature type="chain" id="PRO_5039284260" description="Group-specific protein" evidence="1">
    <location>
        <begin position="21"/>
        <end position="149"/>
    </location>
</feature>
<evidence type="ECO:0008006" key="4">
    <source>
        <dbReference type="Google" id="ProtNLM"/>
    </source>
</evidence>
<dbReference type="Proteomes" id="UP000001417">
    <property type="component" value="Chromosome"/>
</dbReference>
<evidence type="ECO:0000256" key="1">
    <source>
        <dbReference type="SAM" id="SignalP"/>
    </source>
</evidence>
<dbReference type="HOGENOM" id="CLU_146508_0_0_9"/>
<keyword evidence="1" id="KW-0732">Signal</keyword>
<feature type="signal peptide" evidence="1">
    <location>
        <begin position="1"/>
        <end position="20"/>
    </location>
</feature>
<proteinExistence type="predicted"/>
<keyword evidence="3" id="KW-1185">Reference proteome</keyword>
<organism evidence="2 3">
    <name type="scientific">Bacillus cereus (strain ATCC 14579 / DSM 31 / CCUG 7414 / JCM 2152 / NBRC 15305 / NCIMB 9373 / NCTC 2599 / NRRL B-3711)</name>
    <dbReference type="NCBI Taxonomy" id="226900"/>
    <lineage>
        <taxon>Bacteria</taxon>
        <taxon>Bacillati</taxon>
        <taxon>Bacillota</taxon>
        <taxon>Bacilli</taxon>
        <taxon>Bacillales</taxon>
        <taxon>Bacillaceae</taxon>
        <taxon>Bacillus</taxon>
        <taxon>Bacillus cereus group</taxon>
    </lineage>
</organism>